<dbReference type="Pfam" id="PF01522">
    <property type="entry name" value="Polysacc_deac_1"/>
    <property type="match status" value="1"/>
</dbReference>
<reference evidence="5" key="1">
    <citation type="submission" date="2024-05" db="EMBL/GenBank/DDBJ databases">
        <title>Isolation and characterization of Sporomusa carbonis sp. nov., a carboxydotrophic hydrogenogen in the genus of Sporomusa isolated from a charcoal burning pile.</title>
        <authorList>
            <person name="Boeer T."/>
            <person name="Rosenbaum F."/>
            <person name="Eysell L."/>
            <person name="Mueller V."/>
            <person name="Daniel R."/>
            <person name="Poehlein A."/>
        </authorList>
    </citation>
    <scope>NUCLEOTIDE SEQUENCE [LARGE SCALE GENOMIC DNA]</scope>
    <source>
        <strain evidence="5">DSM 10669</strain>
    </source>
</reference>
<dbReference type="PANTHER" id="PTHR10587">
    <property type="entry name" value="GLYCOSYL TRANSFERASE-RELATED"/>
    <property type="match status" value="1"/>
</dbReference>
<name>A0ABZ3IM96_9FIRM</name>
<proteinExistence type="predicted"/>
<dbReference type="InterPro" id="IPR002509">
    <property type="entry name" value="NODB_dom"/>
</dbReference>
<dbReference type="Gene3D" id="3.20.20.370">
    <property type="entry name" value="Glycoside hydrolase/deacetylase"/>
    <property type="match status" value="1"/>
</dbReference>
<evidence type="ECO:0000313" key="6">
    <source>
        <dbReference type="Proteomes" id="UP000216752"/>
    </source>
</evidence>
<feature type="signal peptide" evidence="3">
    <location>
        <begin position="1"/>
        <end position="23"/>
    </location>
</feature>
<dbReference type="GO" id="GO:0016787">
    <property type="term" value="F:hydrolase activity"/>
    <property type="evidence" value="ECO:0007669"/>
    <property type="project" value="UniProtKB-KW"/>
</dbReference>
<dbReference type="EC" id="3.5.1.104" evidence="5"/>
<dbReference type="RefSeq" id="WP_094606313.1">
    <property type="nucleotide sequence ID" value="NZ_CP155573.1"/>
</dbReference>
<dbReference type="InterPro" id="IPR050248">
    <property type="entry name" value="Polysacc_deacetylase_ArnD"/>
</dbReference>
<evidence type="ECO:0000313" key="5">
    <source>
        <dbReference type="EMBL" id="XFO66787.1"/>
    </source>
</evidence>
<dbReference type="CDD" id="cd10917">
    <property type="entry name" value="CE4_NodB_like_6s_7s"/>
    <property type="match status" value="1"/>
</dbReference>
<organism evidence="5 6">
    <name type="scientific">Sporomusa silvacetica DSM 10669</name>
    <dbReference type="NCBI Taxonomy" id="1123289"/>
    <lineage>
        <taxon>Bacteria</taxon>
        <taxon>Bacillati</taxon>
        <taxon>Bacillota</taxon>
        <taxon>Negativicutes</taxon>
        <taxon>Selenomonadales</taxon>
        <taxon>Sporomusaceae</taxon>
        <taxon>Sporomusa</taxon>
    </lineage>
</organism>
<accession>A0ABZ3IM96</accession>
<feature type="domain" description="NodB homology" evidence="4">
    <location>
        <begin position="40"/>
        <end position="218"/>
    </location>
</feature>
<keyword evidence="2 5" id="KW-0378">Hydrolase</keyword>
<dbReference type="InterPro" id="IPR011330">
    <property type="entry name" value="Glyco_hydro/deAcase_b/a-brl"/>
</dbReference>
<keyword evidence="3" id="KW-0732">Signal</keyword>
<keyword evidence="1" id="KW-0479">Metal-binding</keyword>
<evidence type="ECO:0000256" key="3">
    <source>
        <dbReference type="SAM" id="SignalP"/>
    </source>
</evidence>
<keyword evidence="6" id="KW-1185">Reference proteome</keyword>
<dbReference type="Proteomes" id="UP000216752">
    <property type="component" value="Chromosome"/>
</dbReference>
<dbReference type="EMBL" id="CP155573">
    <property type="protein sequence ID" value="XFO66787.1"/>
    <property type="molecule type" value="Genomic_DNA"/>
</dbReference>
<dbReference type="PANTHER" id="PTHR10587:SF133">
    <property type="entry name" value="CHITIN DEACETYLASE 1-RELATED"/>
    <property type="match status" value="1"/>
</dbReference>
<gene>
    <name evidence="5" type="ORF">SPSIL_029470</name>
</gene>
<feature type="chain" id="PRO_5047236366" evidence="3">
    <location>
        <begin position="24"/>
        <end position="243"/>
    </location>
</feature>
<dbReference type="SUPFAM" id="SSF88713">
    <property type="entry name" value="Glycoside hydrolase/deacetylase"/>
    <property type="match status" value="1"/>
</dbReference>
<sequence>MKRHRFCLFFLVFSLTIAGLTQQYTSDDTQIISRVHTNKKVLALTIDDGPNNKVTPDILAVLREKNVKVTFFVLGTNANDFPSIVAQEVADNHEIGAHTYSHASLPNLSQQKVDEEFNKAEEVIQSIAPKPNLFRPPGGAYNHQIIETARQKGYTVILWSVDPKDWSCPPAEKVIDRVVNEAKPGSIILLHDGQYPLPTPKALGTIIDRLRERGFEFVTVSELLQYNETRPALNLFNKRELVQ</sequence>
<protein>
    <submittedName>
        <fullName evidence="5">Peptidoglycan-N-acetylglucosamine deacetylase</fullName>
        <ecNumber evidence="5">3.5.1.104</ecNumber>
    </submittedName>
</protein>
<evidence type="ECO:0000259" key="4">
    <source>
        <dbReference type="PROSITE" id="PS51677"/>
    </source>
</evidence>
<dbReference type="PROSITE" id="PS51677">
    <property type="entry name" value="NODB"/>
    <property type="match status" value="1"/>
</dbReference>
<evidence type="ECO:0000256" key="2">
    <source>
        <dbReference type="ARBA" id="ARBA00022801"/>
    </source>
</evidence>
<evidence type="ECO:0000256" key="1">
    <source>
        <dbReference type="ARBA" id="ARBA00022723"/>
    </source>
</evidence>